<evidence type="ECO:0000313" key="1">
    <source>
        <dbReference type="EMBL" id="KYG26030.1"/>
    </source>
</evidence>
<evidence type="ECO:0000313" key="2">
    <source>
        <dbReference type="Proteomes" id="UP000075806"/>
    </source>
</evidence>
<sequence length="109" mass="11918">MIVSGSGATSGITIKPDEITSIYNQLLDIISELETNTRPSIEKLASTKFYEAGRAEGAMATAYVDANEKFNDLYDNYVRASTLVIDTLNTMIETDEAIAKQIFEAMGLI</sequence>
<dbReference type="EMBL" id="LTAO01000039">
    <property type="protein sequence ID" value="KYG26030.1"/>
    <property type="molecule type" value="Genomic_DNA"/>
</dbReference>
<proteinExistence type="predicted"/>
<comment type="caution">
    <text evidence="1">The sequence shown here is derived from an EMBL/GenBank/DDBJ whole genome shotgun (WGS) entry which is preliminary data.</text>
</comment>
<dbReference type="RefSeq" id="WP_045483549.1">
    <property type="nucleotide sequence ID" value="NZ_LTAO01000039.1"/>
</dbReference>
<reference evidence="1" key="1">
    <citation type="submission" date="2016-02" db="EMBL/GenBank/DDBJ databases">
        <title>Genome sequence of Bacillus trypoxylicola KCTC 13244(T).</title>
        <authorList>
            <person name="Jeong H."/>
            <person name="Park S.-H."/>
            <person name="Choi S.-K."/>
        </authorList>
    </citation>
    <scope>NUCLEOTIDE SEQUENCE [LARGE SCALE GENOMIC DNA]</scope>
    <source>
        <strain evidence="1">KCTC 13244</strain>
    </source>
</reference>
<organism evidence="1 2">
    <name type="scientific">Alkalihalobacillus trypoxylicola</name>
    <dbReference type="NCBI Taxonomy" id="519424"/>
    <lineage>
        <taxon>Bacteria</taxon>
        <taxon>Bacillati</taxon>
        <taxon>Bacillota</taxon>
        <taxon>Bacilli</taxon>
        <taxon>Bacillales</taxon>
        <taxon>Bacillaceae</taxon>
        <taxon>Alkalihalobacillus</taxon>
    </lineage>
</organism>
<dbReference type="AlphaFoldDB" id="A0A161PW62"/>
<dbReference type="Proteomes" id="UP000075806">
    <property type="component" value="Unassembled WGS sequence"/>
</dbReference>
<accession>A0A161PW62</accession>
<protein>
    <recommendedName>
        <fullName evidence="3">LXG domain-containing protein</fullName>
    </recommendedName>
</protein>
<keyword evidence="2" id="KW-1185">Reference proteome</keyword>
<dbReference type="OrthoDB" id="2365984at2"/>
<dbReference type="STRING" id="519424.AZF04_13165"/>
<name>A0A161PW62_9BACI</name>
<gene>
    <name evidence="1" type="ORF">AZF04_13165</name>
</gene>
<evidence type="ECO:0008006" key="3">
    <source>
        <dbReference type="Google" id="ProtNLM"/>
    </source>
</evidence>